<evidence type="ECO:0000313" key="2">
    <source>
        <dbReference type="EMBL" id="GAA4450199.1"/>
    </source>
</evidence>
<keyword evidence="3" id="KW-1185">Reference proteome</keyword>
<reference evidence="3" key="1">
    <citation type="journal article" date="2019" name="Int. J. Syst. Evol. Microbiol.">
        <title>The Global Catalogue of Microorganisms (GCM) 10K type strain sequencing project: providing services to taxonomists for standard genome sequencing and annotation.</title>
        <authorList>
            <consortium name="The Broad Institute Genomics Platform"/>
            <consortium name="The Broad Institute Genome Sequencing Center for Infectious Disease"/>
            <person name="Wu L."/>
            <person name="Ma J."/>
        </authorList>
    </citation>
    <scope>NUCLEOTIDE SEQUENCE [LARGE SCALE GENOMIC DNA]</scope>
    <source>
        <strain evidence="3">JCM 17759</strain>
    </source>
</reference>
<dbReference type="InterPro" id="IPR003779">
    <property type="entry name" value="CMD-like"/>
</dbReference>
<evidence type="ECO:0000259" key="1">
    <source>
        <dbReference type="Pfam" id="PF02627"/>
    </source>
</evidence>
<organism evidence="2 3">
    <name type="scientific">Novipirellula rosea</name>
    <dbReference type="NCBI Taxonomy" id="1031540"/>
    <lineage>
        <taxon>Bacteria</taxon>
        <taxon>Pseudomonadati</taxon>
        <taxon>Planctomycetota</taxon>
        <taxon>Planctomycetia</taxon>
        <taxon>Pirellulales</taxon>
        <taxon>Pirellulaceae</taxon>
        <taxon>Novipirellula</taxon>
    </lineage>
</organism>
<gene>
    <name evidence="2" type="ORF">GCM10023156_16060</name>
</gene>
<dbReference type="PANTHER" id="PTHR35446:SF3">
    <property type="entry name" value="CMD DOMAIN-CONTAINING PROTEIN"/>
    <property type="match status" value="1"/>
</dbReference>
<dbReference type="EMBL" id="BAABGA010000018">
    <property type="protein sequence ID" value="GAA4450199.1"/>
    <property type="molecule type" value="Genomic_DNA"/>
</dbReference>
<proteinExistence type="predicted"/>
<evidence type="ECO:0000313" key="3">
    <source>
        <dbReference type="Proteomes" id="UP001500840"/>
    </source>
</evidence>
<dbReference type="Gene3D" id="1.20.1290.10">
    <property type="entry name" value="AhpD-like"/>
    <property type="match status" value="1"/>
</dbReference>
<dbReference type="NCBIfam" id="TIGR00778">
    <property type="entry name" value="ahpD_dom"/>
    <property type="match status" value="1"/>
</dbReference>
<dbReference type="Proteomes" id="UP001500840">
    <property type="component" value="Unassembled WGS sequence"/>
</dbReference>
<name>A0ABP8MIL0_9BACT</name>
<dbReference type="RefSeq" id="WP_345320962.1">
    <property type="nucleotide sequence ID" value="NZ_BAABGA010000018.1"/>
</dbReference>
<dbReference type="InterPro" id="IPR029032">
    <property type="entry name" value="AhpD-like"/>
</dbReference>
<dbReference type="PANTHER" id="PTHR35446">
    <property type="entry name" value="SI:CH211-175M2.5"/>
    <property type="match status" value="1"/>
</dbReference>
<dbReference type="SUPFAM" id="SSF69118">
    <property type="entry name" value="AhpD-like"/>
    <property type="match status" value="1"/>
</dbReference>
<feature type="domain" description="Carboxymuconolactone decarboxylase-like" evidence="1">
    <location>
        <begin position="43"/>
        <end position="119"/>
    </location>
</feature>
<protein>
    <submittedName>
        <fullName evidence="2">Carboxymuconolactone decarboxylase family protein</fullName>
    </submittedName>
</protein>
<sequence length="194" mass="19953">MTRISPIDPAKATGPAKALLNGVQSKLGMIPNMMSTMANSTAVLDAYLKFSSALAAGALSAKDREQIALAVGQANQCDYCLSAHTAIGKMVGLTTDQIHDARLAKSADAKSDAILKLAARLVEKRGLVSDDEVAAAKAAGLTDGEIAEVVANTALNLLTNYFNHVAETDIDFPVAEPIDTAASCGCQGDTCSAA</sequence>
<dbReference type="InterPro" id="IPR004675">
    <property type="entry name" value="AhpD_core"/>
</dbReference>
<dbReference type="Pfam" id="PF02627">
    <property type="entry name" value="CMD"/>
    <property type="match status" value="1"/>
</dbReference>
<comment type="caution">
    <text evidence="2">The sequence shown here is derived from an EMBL/GenBank/DDBJ whole genome shotgun (WGS) entry which is preliminary data.</text>
</comment>
<accession>A0ABP8MIL0</accession>